<keyword evidence="6" id="KW-1185">Reference proteome</keyword>
<proteinExistence type="inferred from homology"/>
<dbReference type="GO" id="GO:0009247">
    <property type="term" value="P:glycolipid biosynthetic process"/>
    <property type="evidence" value="ECO:0007669"/>
    <property type="project" value="TreeGrafter"/>
</dbReference>
<comment type="similarity">
    <text evidence="1">Belongs to the glycosyltransferase 2 family.</text>
</comment>
<dbReference type="GO" id="GO:0016020">
    <property type="term" value="C:membrane"/>
    <property type="evidence" value="ECO:0007669"/>
    <property type="project" value="GOC"/>
</dbReference>
<dbReference type="EMBL" id="CP073355">
    <property type="protein sequence ID" value="URA10569.1"/>
    <property type="molecule type" value="Genomic_DNA"/>
</dbReference>
<keyword evidence="3" id="KW-0808">Transferase</keyword>
<dbReference type="Proteomes" id="UP001056539">
    <property type="component" value="Chromosome"/>
</dbReference>
<dbReference type="PANTHER" id="PTHR43398:SF1">
    <property type="entry name" value="DOLICHOL-PHOSPHATE MANNOSYLTRANSFERASE SUBUNIT 1"/>
    <property type="match status" value="1"/>
</dbReference>
<dbReference type="InterPro" id="IPR001173">
    <property type="entry name" value="Glyco_trans_2-like"/>
</dbReference>
<accession>A0AAX3BET1</accession>
<reference evidence="5" key="2">
    <citation type="submission" date="2022-06" db="EMBL/GenBank/DDBJ databases">
        <title>Thermospira aquatica gen. nov., sp. nov.</title>
        <authorList>
            <person name="Ben Ali Gam Z."/>
            <person name="Labat M."/>
        </authorList>
    </citation>
    <scope>NUCLEOTIDE SEQUENCE</scope>
    <source>
        <strain evidence="5">F1F22</strain>
    </source>
</reference>
<gene>
    <name evidence="5" type="ORF">KDW03_01840</name>
</gene>
<evidence type="ECO:0000256" key="1">
    <source>
        <dbReference type="ARBA" id="ARBA00006739"/>
    </source>
</evidence>
<evidence type="ECO:0000259" key="4">
    <source>
        <dbReference type="Pfam" id="PF00535"/>
    </source>
</evidence>
<organism evidence="5 6">
    <name type="scientific">Thermospira aquatica</name>
    <dbReference type="NCBI Taxonomy" id="2828656"/>
    <lineage>
        <taxon>Bacteria</taxon>
        <taxon>Pseudomonadati</taxon>
        <taxon>Spirochaetota</taxon>
        <taxon>Spirochaetia</taxon>
        <taxon>Brevinematales</taxon>
        <taxon>Thermospiraceae</taxon>
        <taxon>Thermospira</taxon>
    </lineage>
</organism>
<dbReference type="CDD" id="cd06442">
    <property type="entry name" value="DPM1_like"/>
    <property type="match status" value="1"/>
</dbReference>
<dbReference type="FunFam" id="3.90.550.10:FF:000122">
    <property type="entry name" value="Dolichol-phosphate mannosyltransferase subunit 1"/>
    <property type="match status" value="1"/>
</dbReference>
<dbReference type="GO" id="GO:0004582">
    <property type="term" value="F:dolichyl-phosphate beta-D-mannosyltransferase activity"/>
    <property type="evidence" value="ECO:0007669"/>
    <property type="project" value="InterPro"/>
</dbReference>
<sequence>MKTVVIIPTYNERENIEKLIPVVLTQGENIHVLVVDDNSPDGTASVVQKMREKNPRVHCLVREKKEGLGRAYIAGMRWALESSEGFEIFIEMDADFSHDPGELFLFFDAFAKGADVVCGSRYTHGVRVLNWDLKRLLLSLGGNVYARFATGVPLTDLTGGYNGYTRQALEKIDLSSIRSNGYAFQIEMKAKAYYHGLRVVEVPIIFRDRYEGTTKMHSGIVNEALFQCWAIRFSKYRIRRSRPVA</sequence>
<evidence type="ECO:0000256" key="3">
    <source>
        <dbReference type="ARBA" id="ARBA00022679"/>
    </source>
</evidence>
<evidence type="ECO:0000313" key="6">
    <source>
        <dbReference type="Proteomes" id="UP001056539"/>
    </source>
</evidence>
<dbReference type="InterPro" id="IPR039528">
    <property type="entry name" value="DPM1-like"/>
</dbReference>
<evidence type="ECO:0000256" key="2">
    <source>
        <dbReference type="ARBA" id="ARBA00022676"/>
    </source>
</evidence>
<dbReference type="RefSeq" id="WP_271435694.1">
    <property type="nucleotide sequence ID" value="NZ_CP073355.1"/>
</dbReference>
<dbReference type="AlphaFoldDB" id="A0AAX3BET1"/>
<dbReference type="Pfam" id="PF00535">
    <property type="entry name" value="Glycos_transf_2"/>
    <property type="match status" value="1"/>
</dbReference>
<protein>
    <submittedName>
        <fullName evidence="5">Polyprenol monophosphomannose synthase</fullName>
    </submittedName>
</protein>
<dbReference type="Gene3D" id="3.90.550.10">
    <property type="entry name" value="Spore Coat Polysaccharide Biosynthesis Protein SpsA, Chain A"/>
    <property type="match status" value="1"/>
</dbReference>
<dbReference type="PANTHER" id="PTHR43398">
    <property type="entry name" value="DOLICHOL-PHOSPHATE MANNOSYLTRANSFERASE SUBUNIT 1"/>
    <property type="match status" value="1"/>
</dbReference>
<evidence type="ECO:0000313" key="5">
    <source>
        <dbReference type="EMBL" id="URA10569.1"/>
    </source>
</evidence>
<dbReference type="InterPro" id="IPR029044">
    <property type="entry name" value="Nucleotide-diphossugar_trans"/>
</dbReference>
<reference evidence="5" key="1">
    <citation type="submission" date="2021-04" db="EMBL/GenBank/DDBJ databases">
        <authorList>
            <person name="Postec A."/>
        </authorList>
    </citation>
    <scope>NUCLEOTIDE SEQUENCE</scope>
    <source>
        <strain evidence="5">F1F22</strain>
    </source>
</reference>
<keyword evidence="2" id="KW-0328">Glycosyltransferase</keyword>
<feature type="domain" description="Glycosyltransferase 2-like" evidence="4">
    <location>
        <begin position="5"/>
        <end position="172"/>
    </location>
</feature>
<dbReference type="SUPFAM" id="SSF53448">
    <property type="entry name" value="Nucleotide-diphospho-sugar transferases"/>
    <property type="match status" value="1"/>
</dbReference>
<name>A0AAX3BET1_9SPIR</name>
<dbReference type="KEGG" id="taqu:KDW03_01840"/>